<organism evidence="3 4">
    <name type="scientific">Elysia crispata</name>
    <name type="common">lettuce slug</name>
    <dbReference type="NCBI Taxonomy" id="231223"/>
    <lineage>
        <taxon>Eukaryota</taxon>
        <taxon>Metazoa</taxon>
        <taxon>Spiralia</taxon>
        <taxon>Lophotrochozoa</taxon>
        <taxon>Mollusca</taxon>
        <taxon>Gastropoda</taxon>
        <taxon>Heterobranchia</taxon>
        <taxon>Euthyneura</taxon>
        <taxon>Panpulmonata</taxon>
        <taxon>Sacoglossa</taxon>
        <taxon>Placobranchoidea</taxon>
        <taxon>Plakobranchidae</taxon>
        <taxon>Elysia</taxon>
    </lineage>
</organism>
<gene>
    <name evidence="3" type="ORF">RRG08_033984</name>
</gene>
<dbReference type="InterPro" id="IPR052108">
    <property type="entry name" value="MEGF/SIB"/>
</dbReference>
<evidence type="ECO:0000256" key="1">
    <source>
        <dbReference type="SAM" id="Phobius"/>
    </source>
</evidence>
<keyword evidence="1" id="KW-1133">Transmembrane helix</keyword>
<dbReference type="SMART" id="SM00034">
    <property type="entry name" value="CLECT"/>
    <property type="match status" value="1"/>
</dbReference>
<dbReference type="PROSITE" id="PS50041">
    <property type="entry name" value="C_TYPE_LECTIN_2"/>
    <property type="match status" value="1"/>
</dbReference>
<evidence type="ECO:0000313" key="4">
    <source>
        <dbReference type="Proteomes" id="UP001283361"/>
    </source>
</evidence>
<keyword evidence="1" id="KW-0472">Membrane</keyword>
<feature type="transmembrane region" description="Helical" evidence="1">
    <location>
        <begin position="300"/>
        <end position="322"/>
    </location>
</feature>
<proteinExistence type="predicted"/>
<dbReference type="InterPro" id="IPR016186">
    <property type="entry name" value="C-type_lectin-like/link_sf"/>
</dbReference>
<dbReference type="EMBL" id="JAWDGP010007771">
    <property type="protein sequence ID" value="KAK3705404.1"/>
    <property type="molecule type" value="Genomic_DNA"/>
</dbReference>
<dbReference type="PANTHER" id="PTHR24035:SF109">
    <property type="entry name" value="PROTEIN DRAPER"/>
    <property type="match status" value="1"/>
</dbReference>
<accession>A0AAE0XR96</accession>
<evidence type="ECO:0000313" key="3">
    <source>
        <dbReference type="EMBL" id="KAK3705404.1"/>
    </source>
</evidence>
<dbReference type="Gene3D" id="3.10.100.10">
    <property type="entry name" value="Mannose-Binding Protein A, subunit A"/>
    <property type="match status" value="1"/>
</dbReference>
<dbReference type="SUPFAM" id="SSF56436">
    <property type="entry name" value="C-type lectin-like"/>
    <property type="match status" value="1"/>
</dbReference>
<dbReference type="Pfam" id="PF00059">
    <property type="entry name" value="Lectin_C"/>
    <property type="match status" value="1"/>
</dbReference>
<protein>
    <recommendedName>
        <fullName evidence="2">C-type lectin domain-containing protein</fullName>
    </recommendedName>
</protein>
<dbReference type="PANTHER" id="PTHR24035">
    <property type="entry name" value="MULTIPLE EPIDERMAL GROWTH FACTOR-LIKE DOMAINS PROTEIN"/>
    <property type="match status" value="1"/>
</dbReference>
<reference evidence="3" key="1">
    <citation type="journal article" date="2023" name="G3 (Bethesda)">
        <title>A reference genome for the long-term kleptoplast-retaining sea slug Elysia crispata morphotype clarki.</title>
        <authorList>
            <person name="Eastman K.E."/>
            <person name="Pendleton A.L."/>
            <person name="Shaikh M.A."/>
            <person name="Suttiyut T."/>
            <person name="Ogas R."/>
            <person name="Tomko P."/>
            <person name="Gavelis G."/>
            <person name="Widhalm J.R."/>
            <person name="Wisecaver J.H."/>
        </authorList>
    </citation>
    <scope>NUCLEOTIDE SEQUENCE</scope>
    <source>
        <strain evidence="3">ECLA1</strain>
    </source>
</reference>
<evidence type="ECO:0000259" key="2">
    <source>
        <dbReference type="PROSITE" id="PS50041"/>
    </source>
</evidence>
<keyword evidence="4" id="KW-1185">Reference proteome</keyword>
<dbReference type="InterPro" id="IPR001304">
    <property type="entry name" value="C-type_lectin-like"/>
</dbReference>
<dbReference type="Gene3D" id="2.170.300.10">
    <property type="entry name" value="Tie2 ligand-binding domain superfamily"/>
    <property type="match status" value="1"/>
</dbReference>
<name>A0AAE0XR96_9GAST</name>
<sequence length="359" mass="38952">MKLQQISVSLSIGCVIYFFTLALDCITVADFSCAPGWKSYPYLATCIKAFTSSKNWYEAKNVCQEEGGDLVKFRDKKKVKFLADNVLSVHGTYWIGKKFYLKGYMNDCVEYTYFGYFVPNINLCTKPFYFICEVPSVCENNTYGANCSNRCSPHCGGANNSCDITNGSCANGCVGGYHGELCESVCENNTYGANCSNRCSPHCGGANNSCDITNGSCANGCVGGYRGEFCESVCEDNTYGVSCSKRCSPHCSGVNNTCDKTNGTCVFGCVHGYGGALCDIEIESVESASASIGTMSYSKAALVAFIILFTFVYSTCVCLVPMRRALHHAGRSTPLDIVTESEELSLYYSSLGYSDILTY</sequence>
<dbReference type="InterPro" id="IPR016187">
    <property type="entry name" value="CTDL_fold"/>
</dbReference>
<comment type="caution">
    <text evidence="3">The sequence shown here is derived from an EMBL/GenBank/DDBJ whole genome shotgun (WGS) entry which is preliminary data.</text>
</comment>
<keyword evidence="1" id="KW-0812">Transmembrane</keyword>
<dbReference type="Proteomes" id="UP001283361">
    <property type="component" value="Unassembled WGS sequence"/>
</dbReference>
<dbReference type="AlphaFoldDB" id="A0AAE0XR96"/>
<feature type="domain" description="C-type lectin" evidence="2">
    <location>
        <begin position="42"/>
        <end position="96"/>
    </location>
</feature>
<dbReference type="CDD" id="cd00037">
    <property type="entry name" value="CLECT"/>
    <property type="match status" value="1"/>
</dbReference>